<sequence length="311" mass="34582">MHHKEPLYKIPSFSTFSKTIIPELCSDTAKAMKEQMCADIEECAQSISFTSDMWTSRAKECYISLTCHCLTFGFEVRAYALANQLVTESHTASNIPKHLQTMMDDWELPLQRVPIYVATDIAENFCGVLTSFPCISMQCIGHTLQLAIKDAKEETAGVPSILKKCRAIVGYYKHSAETTTRLQDFQHEAPPSKLVQDVETRYSSECDALSRLLQLQEAVCLELATSETMVPNPTPQEWKMGAGLVKVPRANCIGDQISECPKYSASSSVISFLYGTQVVLKNCIAADDDTSKFAKKPAEKHAQRAKNSEDT</sequence>
<comment type="caution">
    <text evidence="1">The sequence shown here is derived from an EMBL/GenBank/DDBJ whole genome shotgun (WGS) entry which is preliminary data.</text>
</comment>
<accession>A0AC60PLS8</accession>
<dbReference type="Proteomes" id="UP000805193">
    <property type="component" value="Unassembled WGS sequence"/>
</dbReference>
<evidence type="ECO:0000313" key="2">
    <source>
        <dbReference type="Proteomes" id="UP000805193"/>
    </source>
</evidence>
<name>A0AC60PLS8_IXOPE</name>
<proteinExistence type="predicted"/>
<gene>
    <name evidence="1" type="ORF">HPB47_002249</name>
</gene>
<keyword evidence="2" id="KW-1185">Reference proteome</keyword>
<evidence type="ECO:0000313" key="1">
    <source>
        <dbReference type="EMBL" id="KAG0421889.1"/>
    </source>
</evidence>
<reference evidence="1 2" key="1">
    <citation type="journal article" date="2020" name="Cell">
        <title>Large-Scale Comparative Analyses of Tick Genomes Elucidate Their Genetic Diversity and Vector Capacities.</title>
        <authorList>
            <consortium name="Tick Genome and Microbiome Consortium (TIGMIC)"/>
            <person name="Jia N."/>
            <person name="Wang J."/>
            <person name="Shi W."/>
            <person name="Du L."/>
            <person name="Sun Y."/>
            <person name="Zhan W."/>
            <person name="Jiang J.F."/>
            <person name="Wang Q."/>
            <person name="Zhang B."/>
            <person name="Ji P."/>
            <person name="Bell-Sakyi L."/>
            <person name="Cui X.M."/>
            <person name="Yuan T.T."/>
            <person name="Jiang B.G."/>
            <person name="Yang W.F."/>
            <person name="Lam T.T."/>
            <person name="Chang Q.C."/>
            <person name="Ding S.J."/>
            <person name="Wang X.J."/>
            <person name="Zhu J.G."/>
            <person name="Ruan X.D."/>
            <person name="Zhao L."/>
            <person name="Wei J.T."/>
            <person name="Ye R.Z."/>
            <person name="Que T.C."/>
            <person name="Du C.H."/>
            <person name="Zhou Y.H."/>
            <person name="Cheng J.X."/>
            <person name="Dai P.F."/>
            <person name="Guo W.B."/>
            <person name="Han X.H."/>
            <person name="Huang E.J."/>
            <person name="Li L.F."/>
            <person name="Wei W."/>
            <person name="Gao Y.C."/>
            <person name="Liu J.Z."/>
            <person name="Shao H.Z."/>
            <person name="Wang X."/>
            <person name="Wang C.C."/>
            <person name="Yang T.C."/>
            <person name="Huo Q.B."/>
            <person name="Li W."/>
            <person name="Chen H.Y."/>
            <person name="Chen S.E."/>
            <person name="Zhou L.G."/>
            <person name="Ni X.B."/>
            <person name="Tian J.H."/>
            <person name="Sheng Y."/>
            <person name="Liu T."/>
            <person name="Pan Y.S."/>
            <person name="Xia L.Y."/>
            <person name="Li J."/>
            <person name="Zhao F."/>
            <person name="Cao W.C."/>
        </authorList>
    </citation>
    <scope>NUCLEOTIDE SEQUENCE [LARGE SCALE GENOMIC DNA]</scope>
    <source>
        <strain evidence="1">Iper-2018</strain>
    </source>
</reference>
<organism evidence="1 2">
    <name type="scientific">Ixodes persulcatus</name>
    <name type="common">Taiga tick</name>
    <dbReference type="NCBI Taxonomy" id="34615"/>
    <lineage>
        <taxon>Eukaryota</taxon>
        <taxon>Metazoa</taxon>
        <taxon>Ecdysozoa</taxon>
        <taxon>Arthropoda</taxon>
        <taxon>Chelicerata</taxon>
        <taxon>Arachnida</taxon>
        <taxon>Acari</taxon>
        <taxon>Parasitiformes</taxon>
        <taxon>Ixodida</taxon>
        <taxon>Ixodoidea</taxon>
        <taxon>Ixodidae</taxon>
        <taxon>Ixodinae</taxon>
        <taxon>Ixodes</taxon>
    </lineage>
</organism>
<dbReference type="EMBL" id="JABSTQ010010304">
    <property type="protein sequence ID" value="KAG0421889.1"/>
    <property type="molecule type" value="Genomic_DNA"/>
</dbReference>
<protein>
    <submittedName>
        <fullName evidence="1">Uncharacterized protein</fullName>
    </submittedName>
</protein>